<feature type="compositionally biased region" description="Polar residues" evidence="1">
    <location>
        <begin position="960"/>
        <end position="974"/>
    </location>
</feature>
<feature type="region of interest" description="Disordered" evidence="1">
    <location>
        <begin position="896"/>
        <end position="924"/>
    </location>
</feature>
<feature type="compositionally biased region" description="Basic and acidic residues" evidence="1">
    <location>
        <begin position="240"/>
        <end position="253"/>
    </location>
</feature>
<reference evidence="2 3" key="1">
    <citation type="submission" date="2024-10" db="EMBL/GenBank/DDBJ databases">
        <authorList>
            <person name="Kim D."/>
        </authorList>
    </citation>
    <scope>NUCLEOTIDE SEQUENCE [LARGE SCALE GENOMIC DNA]</scope>
    <source>
        <strain evidence="2">BH-2024</strain>
    </source>
</reference>
<evidence type="ECO:0000313" key="2">
    <source>
        <dbReference type="EMBL" id="KAL3118305.1"/>
    </source>
</evidence>
<feature type="compositionally biased region" description="Polar residues" evidence="1">
    <location>
        <begin position="292"/>
        <end position="311"/>
    </location>
</feature>
<feature type="compositionally biased region" description="Polar residues" evidence="1">
    <location>
        <begin position="57"/>
        <end position="71"/>
    </location>
</feature>
<dbReference type="Proteomes" id="UP001620626">
    <property type="component" value="Unassembled WGS sequence"/>
</dbReference>
<comment type="caution">
    <text evidence="2">The sequence shown here is derived from an EMBL/GenBank/DDBJ whole genome shotgun (WGS) entry which is preliminary data.</text>
</comment>
<feature type="region of interest" description="Disordered" evidence="1">
    <location>
        <begin position="468"/>
        <end position="499"/>
    </location>
</feature>
<feature type="compositionally biased region" description="Basic and acidic residues" evidence="1">
    <location>
        <begin position="531"/>
        <end position="542"/>
    </location>
</feature>
<feature type="region of interest" description="Disordered" evidence="1">
    <location>
        <begin position="1400"/>
        <end position="1543"/>
    </location>
</feature>
<evidence type="ECO:0000256" key="1">
    <source>
        <dbReference type="SAM" id="MobiDB-lite"/>
    </source>
</evidence>
<feature type="compositionally biased region" description="Basic and acidic residues" evidence="1">
    <location>
        <begin position="900"/>
        <end position="924"/>
    </location>
</feature>
<gene>
    <name evidence="2" type="ORF">niasHT_005508</name>
</gene>
<feature type="compositionally biased region" description="Basic and acidic residues" evidence="1">
    <location>
        <begin position="1327"/>
        <end position="1351"/>
    </location>
</feature>
<feature type="region of interest" description="Disordered" evidence="1">
    <location>
        <begin position="55"/>
        <end position="76"/>
    </location>
</feature>
<feature type="compositionally biased region" description="Polar residues" evidence="1">
    <location>
        <begin position="2028"/>
        <end position="2039"/>
    </location>
</feature>
<dbReference type="EMBL" id="JBICBT010000285">
    <property type="protein sequence ID" value="KAL3118305.1"/>
    <property type="molecule type" value="Genomic_DNA"/>
</dbReference>
<keyword evidence="3" id="KW-1185">Reference proteome</keyword>
<proteinExistence type="predicted"/>
<protein>
    <recommendedName>
        <fullName evidence="4">Peptidase aspartic putative domain-containing protein</fullName>
    </recommendedName>
</protein>
<feature type="region of interest" description="Disordered" evidence="1">
    <location>
        <begin position="731"/>
        <end position="750"/>
    </location>
</feature>
<feature type="compositionally biased region" description="Polar residues" evidence="1">
    <location>
        <begin position="1527"/>
        <end position="1536"/>
    </location>
</feature>
<feature type="compositionally biased region" description="Polar residues" evidence="1">
    <location>
        <begin position="567"/>
        <end position="582"/>
    </location>
</feature>
<organism evidence="2 3">
    <name type="scientific">Heterodera trifolii</name>
    <dbReference type="NCBI Taxonomy" id="157864"/>
    <lineage>
        <taxon>Eukaryota</taxon>
        <taxon>Metazoa</taxon>
        <taxon>Ecdysozoa</taxon>
        <taxon>Nematoda</taxon>
        <taxon>Chromadorea</taxon>
        <taxon>Rhabditida</taxon>
        <taxon>Tylenchina</taxon>
        <taxon>Tylenchomorpha</taxon>
        <taxon>Tylenchoidea</taxon>
        <taxon>Heteroderidae</taxon>
        <taxon>Heteroderinae</taxon>
        <taxon>Heterodera</taxon>
    </lineage>
</organism>
<feature type="region of interest" description="Disordered" evidence="1">
    <location>
        <begin position="232"/>
        <end position="354"/>
    </location>
</feature>
<feature type="region of interest" description="Disordered" evidence="1">
    <location>
        <begin position="521"/>
        <end position="586"/>
    </location>
</feature>
<feature type="region of interest" description="Disordered" evidence="1">
    <location>
        <begin position="1"/>
        <end position="23"/>
    </location>
</feature>
<name>A0ABD2LSS9_9BILA</name>
<feature type="region of interest" description="Disordered" evidence="1">
    <location>
        <begin position="1319"/>
        <end position="1353"/>
    </location>
</feature>
<sequence length="2097" mass="232894">MGRAYLPENPQPRPRPWRCPTQTKRAGTSGFFVQLDELYKTISVANFFIGDEKAGQSPPTEQMNGTGLNQSKKNEGCSWRSAPGQGVALFLPFTCLPLLHFRSACDQFLQFPRPIAQFDQFRRFYSLFFFCFNKFVLKRLGGLGKEGKAPSTLHHIRQILARGQTKAPIHVLTPPFPGSPRRSPPSSRSQFLSLGHWRIRELARSISEFQAVQTPAAGVSRIGISLPPAGAAVGTGRIPVVDESKQGREERKSRAVPSRPTKGQARSSPRLPSAGVSRIGLSLPPAGASAAVNGSRNPWSSSQRGPTSPSPNLVGGAVKQAANRCTTSNSTKIKRDESGEEEREPIPPQLGQATHLATPEQKIGDKLVPLAGGNCSQQQSVYERSIGLRATNQSTSDYSVYERPIGLRATNEHEFEKLTANCDQSVYERLLGLRATNRSTSDQRARIREANGKLVPLAGAQLQPPTIGLRATNRSTSDKSVYERPIGQRATNRSTSDQRARIREANGKLGQQMQQFEFENGSESNMNPANEGHHDGAQHDENVQDGNDPVASANGEQQKVARANEATRGSNMATGARTNQQGVLPFPSRNLRSVSIPVRTARDRIEKASGTLAARIAEAREVIDQDLTEGEAGYQAARLLAMERGLQEATQIFQGHFEIGMAAAGDEPAGYQDFFYDILTAPLPAATKELQLRNHPTPAELLQIADEHIGDLRTMRRALEDEEEAIARSRLSGSLGTNSHPVGDDPPPLENRNMEEWERSFQAAAKRWQNDEQVVQQHNRRPMGRVATPVMSNLDGIFQRRAKVLSVASMRVTNPAREWVNRNRDEMGAFPPATAHQPALLQPKTEQHQAHVNNDHRERQTYPIRRHIRDKTDHDRNHWRDQTAEVRCMRSAESALAAMKEPEVRTEHKTEHDQTGREVRAGREPFQRAFMVRDSQPTRAQSNGTRREEQYGMNARFAGQSITHSTENKSSGGNWTRVAPNGPTATTERWSCSLCLRSGHRPSKCRAYPTAQARRKRLNEQKRCLRCMCSDHLFKQCQRAVRCNACRKNDHHWLLCWKSISGGQSRSFTESERRANNHATLISGMDLPTHFTAVRGMQNNQDEFKVNAGEQRAFTTFGSRLPAQQMICRVIAAAEEGEDECQTTLLFDPGSHVDCAETPLIQQLGSKPTEKRPLKVQVFGGKKERIRSATYRLRLKRTDGEWESIEVSEVPHICTPIRTELIESGATPESDLRTVTQTTQPQIMIGIRKFWDYVIGFRKIENGAYVIDTVFGQVLCGEGIQTSSGATPAASILTTMPCGKIRQARANEGQQIGEVGRNWKRKRKRRENNSRRIVDRDLHNSPAEFDPKRSGTNEVIKSQAESIGEMDPNQQKQHIGRIVETKGSSEHIRMASGRIRGRPINRIGPLEKAPRNMRETDDRAGQAVHERHEEKRAVETQSEMRDRNAPSAATEDERNEAKRNGKIVENRRREVEAVQPDEKANRQIWNDNSRGNGPHDSNKKYGDATTTEKSAVFGKAAEVPSAAQEEAGNSANPHSAQRQEKKYLGDSSMAPSLLNIPTKFQTNSTKGEVGDRFGADGLRAVQTEEIGYDFPEASFDEQQRTEHERILDDSTERVNDGKDNQGVQAVPVAEPKKSATTRRNRAIWSPERHEPRKRGAIQPRTGMALLIMLISIVGTISGQPSIRSSGMDPNLPFREGPRVPCTTECAEQGVTNVSGRELNKIEICCDGGCWATMPKSTDVNYELPTEKQLHGYPCHDKFWWGSNTPFNTTRRCSTRSCTHNHGNHRTCQSKKRVRKPVATTHGHTDRSFNCHGAPRAIAPGQGVALFLPFTCLPLLHFRSACDQFLQFPRPIAQFDQFRRFYSLFFFCFNKFVLKRLGGLGKEGKAPSTLHHIRQILARGQTKAPIHVLTPPFPGSPRRSPPSSRSQFLSLGHWRIRELARSISEFQAVQTPAAGVSRIGISLPPAGAAVGTGRIPVVDESKQGREERKSRAVPSRPTKGQARSSPRLPSAGVSRIGLSLPPAGASAAVNGSRNPWSSSQRASSKSLYNIQQYQFNFVTPPPSHSRPPLALIGSVSSIRPTRTNGRKGAIPFTAQRAE</sequence>
<feature type="compositionally biased region" description="Polar residues" evidence="1">
    <location>
        <begin position="731"/>
        <end position="740"/>
    </location>
</feature>
<evidence type="ECO:0008006" key="4">
    <source>
        <dbReference type="Google" id="ProtNLM"/>
    </source>
</evidence>
<feature type="region of interest" description="Disordered" evidence="1">
    <location>
        <begin position="1968"/>
        <end position="2039"/>
    </location>
</feature>
<feature type="region of interest" description="Disordered" evidence="1">
    <location>
        <begin position="959"/>
        <end position="987"/>
    </location>
</feature>
<feature type="compositionally biased region" description="Basic and acidic residues" evidence="1">
    <location>
        <begin position="1451"/>
        <end position="1481"/>
    </location>
</feature>
<accession>A0ABD2LSS9</accession>
<feature type="compositionally biased region" description="Basic and acidic residues" evidence="1">
    <location>
        <begin position="1408"/>
        <end position="1444"/>
    </location>
</feature>
<evidence type="ECO:0000313" key="3">
    <source>
        <dbReference type="Proteomes" id="UP001620626"/>
    </source>
</evidence>
<feature type="compositionally biased region" description="Basic and acidic residues" evidence="1">
    <location>
        <begin position="1976"/>
        <end position="1989"/>
    </location>
</feature>
<feature type="region of interest" description="Disordered" evidence="1">
    <location>
        <begin position="2076"/>
        <end position="2097"/>
    </location>
</feature>